<dbReference type="Proteomes" id="UP000215914">
    <property type="component" value="Unassembled WGS sequence"/>
</dbReference>
<dbReference type="Gramene" id="mRNA:HanXRQr2_Chr11g0480491">
    <property type="protein sequence ID" value="mRNA:HanXRQr2_Chr11g0480491"/>
    <property type="gene ID" value="HanXRQr2_Chr11g0480491"/>
</dbReference>
<comment type="caution">
    <text evidence="1">The sequence shown here is derived from an EMBL/GenBank/DDBJ whole genome shotgun (WGS) entry which is preliminary data.</text>
</comment>
<organism evidence="1 2">
    <name type="scientific">Helianthus annuus</name>
    <name type="common">Common sunflower</name>
    <dbReference type="NCBI Taxonomy" id="4232"/>
    <lineage>
        <taxon>Eukaryota</taxon>
        <taxon>Viridiplantae</taxon>
        <taxon>Streptophyta</taxon>
        <taxon>Embryophyta</taxon>
        <taxon>Tracheophyta</taxon>
        <taxon>Spermatophyta</taxon>
        <taxon>Magnoliopsida</taxon>
        <taxon>eudicotyledons</taxon>
        <taxon>Gunneridae</taxon>
        <taxon>Pentapetalae</taxon>
        <taxon>asterids</taxon>
        <taxon>campanulids</taxon>
        <taxon>Asterales</taxon>
        <taxon>Asteraceae</taxon>
        <taxon>Asteroideae</taxon>
        <taxon>Heliantheae alliance</taxon>
        <taxon>Heliantheae</taxon>
        <taxon>Helianthus</taxon>
    </lineage>
</organism>
<proteinExistence type="predicted"/>
<reference evidence="1" key="1">
    <citation type="journal article" date="2017" name="Nature">
        <title>The sunflower genome provides insights into oil metabolism, flowering and Asterid evolution.</title>
        <authorList>
            <person name="Badouin H."/>
            <person name="Gouzy J."/>
            <person name="Grassa C.J."/>
            <person name="Murat F."/>
            <person name="Staton S.E."/>
            <person name="Cottret L."/>
            <person name="Lelandais-Briere C."/>
            <person name="Owens G.L."/>
            <person name="Carrere S."/>
            <person name="Mayjonade B."/>
            <person name="Legrand L."/>
            <person name="Gill N."/>
            <person name="Kane N.C."/>
            <person name="Bowers J.E."/>
            <person name="Hubner S."/>
            <person name="Bellec A."/>
            <person name="Berard A."/>
            <person name="Berges H."/>
            <person name="Blanchet N."/>
            <person name="Boniface M.C."/>
            <person name="Brunel D."/>
            <person name="Catrice O."/>
            <person name="Chaidir N."/>
            <person name="Claudel C."/>
            <person name="Donnadieu C."/>
            <person name="Faraut T."/>
            <person name="Fievet G."/>
            <person name="Helmstetter N."/>
            <person name="King M."/>
            <person name="Knapp S.J."/>
            <person name="Lai Z."/>
            <person name="Le Paslier M.C."/>
            <person name="Lippi Y."/>
            <person name="Lorenzon L."/>
            <person name="Mandel J.R."/>
            <person name="Marage G."/>
            <person name="Marchand G."/>
            <person name="Marquand E."/>
            <person name="Bret-Mestries E."/>
            <person name="Morien E."/>
            <person name="Nambeesan S."/>
            <person name="Nguyen T."/>
            <person name="Pegot-Espagnet P."/>
            <person name="Pouilly N."/>
            <person name="Raftis F."/>
            <person name="Sallet E."/>
            <person name="Schiex T."/>
            <person name="Thomas J."/>
            <person name="Vandecasteele C."/>
            <person name="Vares D."/>
            <person name="Vear F."/>
            <person name="Vautrin S."/>
            <person name="Crespi M."/>
            <person name="Mangin B."/>
            <person name="Burke J.M."/>
            <person name="Salse J."/>
            <person name="Munos S."/>
            <person name="Vincourt P."/>
            <person name="Rieseberg L.H."/>
            <person name="Langlade N.B."/>
        </authorList>
    </citation>
    <scope>NUCLEOTIDE SEQUENCE</scope>
    <source>
        <tissue evidence="1">Leaves</tissue>
    </source>
</reference>
<protein>
    <submittedName>
        <fullName evidence="1">Uncharacterized protein</fullName>
    </submittedName>
</protein>
<evidence type="ECO:0000313" key="1">
    <source>
        <dbReference type="EMBL" id="KAF5781180.1"/>
    </source>
</evidence>
<keyword evidence="2" id="KW-1185">Reference proteome</keyword>
<dbReference type="AlphaFoldDB" id="A0A9K3HMZ2"/>
<name>A0A9K3HMZ2_HELAN</name>
<reference evidence="1" key="2">
    <citation type="submission" date="2020-06" db="EMBL/GenBank/DDBJ databases">
        <title>Helianthus annuus Genome sequencing and assembly Release 2.</title>
        <authorList>
            <person name="Gouzy J."/>
            <person name="Langlade N."/>
            <person name="Munos S."/>
        </authorList>
    </citation>
    <scope>NUCLEOTIDE SEQUENCE</scope>
    <source>
        <tissue evidence="1">Leaves</tissue>
    </source>
</reference>
<sequence>MEHSNQWDPTQLANCGIYQNYPATNLISVNGILAPTYHFFSLL</sequence>
<evidence type="ECO:0000313" key="2">
    <source>
        <dbReference type="Proteomes" id="UP000215914"/>
    </source>
</evidence>
<accession>A0A9K3HMZ2</accession>
<dbReference type="EMBL" id="MNCJ02000326">
    <property type="protein sequence ID" value="KAF5781180.1"/>
    <property type="molecule type" value="Genomic_DNA"/>
</dbReference>
<gene>
    <name evidence="1" type="ORF">HanXRQr2_Chr11g0480491</name>
</gene>